<evidence type="ECO:0000313" key="3">
    <source>
        <dbReference type="Proteomes" id="UP000050969"/>
    </source>
</evidence>
<dbReference type="Gene3D" id="3.40.50.2020">
    <property type="match status" value="1"/>
</dbReference>
<dbReference type="InterPro" id="IPR029057">
    <property type="entry name" value="PRTase-like"/>
</dbReference>
<dbReference type="SUPFAM" id="SSF53271">
    <property type="entry name" value="PRTase-like"/>
    <property type="match status" value="1"/>
</dbReference>
<keyword evidence="2" id="KW-0328">Glycosyltransferase</keyword>
<dbReference type="RefSeq" id="WP_235809429.1">
    <property type="nucleotide sequence ID" value="NZ_JQCE01000032.1"/>
</dbReference>
<organism evidence="2 3">
    <name type="scientific">Lacticaseibacillus saniviri JCM 17471 = DSM 24301</name>
    <dbReference type="NCBI Taxonomy" id="1293598"/>
    <lineage>
        <taxon>Bacteria</taxon>
        <taxon>Bacillati</taxon>
        <taxon>Bacillota</taxon>
        <taxon>Bacilli</taxon>
        <taxon>Lactobacillales</taxon>
        <taxon>Lactobacillaceae</taxon>
        <taxon>Lacticaseibacillus</taxon>
    </lineage>
</organism>
<proteinExistence type="inferred from homology"/>
<dbReference type="PANTHER" id="PTHR47505">
    <property type="entry name" value="DNA UTILIZATION PROTEIN YHGH"/>
    <property type="match status" value="1"/>
</dbReference>
<evidence type="ECO:0000256" key="1">
    <source>
        <dbReference type="ARBA" id="ARBA00008007"/>
    </source>
</evidence>
<dbReference type="STRING" id="1293598.IV56_GL000752"/>
<dbReference type="CDD" id="cd06223">
    <property type="entry name" value="PRTases_typeI"/>
    <property type="match status" value="1"/>
</dbReference>
<evidence type="ECO:0000313" key="2">
    <source>
        <dbReference type="EMBL" id="KRO16764.1"/>
    </source>
</evidence>
<keyword evidence="3" id="KW-1185">Reference proteome</keyword>
<dbReference type="InterPro" id="IPR000836">
    <property type="entry name" value="PRTase_dom"/>
</dbReference>
<dbReference type="PANTHER" id="PTHR47505:SF1">
    <property type="entry name" value="DNA UTILIZATION PROTEIN YHGH"/>
    <property type="match status" value="1"/>
</dbReference>
<comment type="similarity">
    <text evidence="1">Belongs to the ComF/GntX family.</text>
</comment>
<dbReference type="PATRIC" id="fig|1293598.4.peg.801"/>
<reference evidence="2 3" key="1">
    <citation type="journal article" date="2015" name="Genome Announc.">
        <title>Expanding the biotechnology potential of lactobacilli through comparative genomics of 213 strains and associated genera.</title>
        <authorList>
            <person name="Sun Z."/>
            <person name="Harris H.M."/>
            <person name="McCann A."/>
            <person name="Guo C."/>
            <person name="Argimon S."/>
            <person name="Zhang W."/>
            <person name="Yang X."/>
            <person name="Jeffery I.B."/>
            <person name="Cooney J.C."/>
            <person name="Kagawa T.F."/>
            <person name="Liu W."/>
            <person name="Song Y."/>
            <person name="Salvetti E."/>
            <person name="Wrobel A."/>
            <person name="Rasinkangas P."/>
            <person name="Parkhill J."/>
            <person name="Rea M.C."/>
            <person name="O'Sullivan O."/>
            <person name="Ritari J."/>
            <person name="Douillard F.P."/>
            <person name="Paul Ross R."/>
            <person name="Yang R."/>
            <person name="Briner A.E."/>
            <person name="Felis G.E."/>
            <person name="de Vos W.M."/>
            <person name="Barrangou R."/>
            <person name="Klaenhammer T.R."/>
            <person name="Caufield P.W."/>
            <person name="Cui Y."/>
            <person name="Zhang H."/>
            <person name="O'Toole P.W."/>
        </authorList>
    </citation>
    <scope>NUCLEOTIDE SEQUENCE [LARGE SCALE GENOMIC DNA]</scope>
    <source>
        <strain evidence="2 3">DSM 24301</strain>
    </source>
</reference>
<dbReference type="EMBL" id="JQCE01000032">
    <property type="protein sequence ID" value="KRO16764.1"/>
    <property type="molecule type" value="Genomic_DNA"/>
</dbReference>
<comment type="caution">
    <text evidence="2">The sequence shown here is derived from an EMBL/GenBank/DDBJ whole genome shotgun (WGS) entry which is preliminary data.</text>
</comment>
<protein>
    <submittedName>
        <fullName evidence="2">Amidophosphoribosyltransferase</fullName>
    </submittedName>
</protein>
<dbReference type="AlphaFoldDB" id="A0A0R2MV47"/>
<name>A0A0R2MV47_9LACO</name>
<dbReference type="GO" id="GO:0016757">
    <property type="term" value="F:glycosyltransferase activity"/>
    <property type="evidence" value="ECO:0007669"/>
    <property type="project" value="UniProtKB-KW"/>
</dbReference>
<dbReference type="InterPro" id="IPR051910">
    <property type="entry name" value="ComF/GntX_DNA_util-trans"/>
</dbReference>
<sequence>MRWQQTEPLLHHRALFTYNTAMKAFIQQYKGLGDYQLHAAFISEIDLNPARHQVLVPITSEATHYQRRGFDPVLGLFAHLPLQQWLVKHATDRPQASKNRRERLATPQSFTVKGDVDFAGINHVRLLDDLYTTGRTLYHAAAALRDAGFHGTITSFSLIR</sequence>
<accession>A0A0R2MV47</accession>
<dbReference type="Proteomes" id="UP000050969">
    <property type="component" value="Unassembled WGS sequence"/>
</dbReference>
<gene>
    <name evidence="2" type="ORF">IV56_GL000752</name>
</gene>
<keyword evidence="2" id="KW-0808">Transferase</keyword>